<accession>A0AAV6ZUZ6</accession>
<dbReference type="Proteomes" id="UP000824782">
    <property type="component" value="Unassembled WGS sequence"/>
</dbReference>
<organism evidence="1 2">
    <name type="scientific">Engystomops pustulosus</name>
    <name type="common">Tungara frog</name>
    <name type="synonym">Physalaemus pustulosus</name>
    <dbReference type="NCBI Taxonomy" id="76066"/>
    <lineage>
        <taxon>Eukaryota</taxon>
        <taxon>Metazoa</taxon>
        <taxon>Chordata</taxon>
        <taxon>Craniata</taxon>
        <taxon>Vertebrata</taxon>
        <taxon>Euteleostomi</taxon>
        <taxon>Amphibia</taxon>
        <taxon>Batrachia</taxon>
        <taxon>Anura</taxon>
        <taxon>Neobatrachia</taxon>
        <taxon>Hyloidea</taxon>
        <taxon>Leptodactylidae</taxon>
        <taxon>Leiuperinae</taxon>
        <taxon>Engystomops</taxon>
    </lineage>
</organism>
<proteinExistence type="predicted"/>
<name>A0AAV6ZUZ6_ENGPU</name>
<dbReference type="EMBL" id="WNYA01000010">
    <property type="protein sequence ID" value="KAG8553134.1"/>
    <property type="molecule type" value="Genomic_DNA"/>
</dbReference>
<evidence type="ECO:0000313" key="1">
    <source>
        <dbReference type="EMBL" id="KAG8553134.1"/>
    </source>
</evidence>
<evidence type="ECO:0000313" key="2">
    <source>
        <dbReference type="Proteomes" id="UP000824782"/>
    </source>
</evidence>
<sequence length="347" mass="39828">MAGKMRSLLDNLDQFVEVLALSRSDHVQDWDILHVQRAFEWGTYFQHVHHRFMANKPLRNTIEAHLGAKNQELARCMKNYHHVGFDHLDKGRSILAVSLLQNNALPDHLLKYISERIQNSDPTAGDSRCLTHVISQKAASELLSSLPLLASKELLEPLDNPVLMTQAELLQSSLEGRLRVSEDDQKAFVVSEILGRIPKPHVYHLIVTILLSKEVLDTEQKKLLPDLFLDWVLTNNDLSVGLFMNVRCPVLAKLSFMSSKFRNVYWDHLVKVGKSMEQEVTCGKWVSNHFKLSINELLDRYKHLMKGPEDVKDFVLTKLRTLKRQDGDYDVPGISIWTDLLIEIHQT</sequence>
<dbReference type="InterPro" id="IPR038505">
    <property type="entry name" value="FANCF_C_sf"/>
</dbReference>
<keyword evidence="2" id="KW-1185">Reference proteome</keyword>
<comment type="caution">
    <text evidence="1">The sequence shown here is derived from an EMBL/GenBank/DDBJ whole genome shotgun (WGS) entry which is preliminary data.</text>
</comment>
<dbReference type="GO" id="GO:0036297">
    <property type="term" value="P:interstrand cross-link repair"/>
    <property type="evidence" value="ECO:0007669"/>
    <property type="project" value="InterPro"/>
</dbReference>
<dbReference type="InterPro" id="IPR035428">
    <property type="entry name" value="FANCF"/>
</dbReference>
<dbReference type="Gene3D" id="1.25.40.490">
    <property type="match status" value="1"/>
</dbReference>
<dbReference type="AlphaFoldDB" id="A0AAV6ZUZ6"/>
<dbReference type="EMBL" id="WNYA01000010">
    <property type="protein sequence ID" value="KAG8553135.1"/>
    <property type="molecule type" value="Genomic_DNA"/>
</dbReference>
<gene>
    <name evidence="1" type="ORF">GDO81_003293</name>
</gene>
<dbReference type="PANTHER" id="PTHR14449">
    <property type="entry name" value="FANCONI ANEMIA GROUP F PROTEIN FANCF"/>
    <property type="match status" value="1"/>
</dbReference>
<evidence type="ECO:0008006" key="3">
    <source>
        <dbReference type="Google" id="ProtNLM"/>
    </source>
</evidence>
<dbReference type="Pfam" id="PF11107">
    <property type="entry name" value="FANCF"/>
    <property type="match status" value="1"/>
</dbReference>
<reference evidence="1" key="1">
    <citation type="thesis" date="2020" institute="ProQuest LLC" country="789 East Eisenhower Parkway, Ann Arbor, MI, USA">
        <title>Comparative Genomics and Chromosome Evolution.</title>
        <authorList>
            <person name="Mudd A.B."/>
        </authorList>
    </citation>
    <scope>NUCLEOTIDE SEQUENCE</scope>
    <source>
        <strain evidence="1">237g6f4</strain>
        <tissue evidence="1">Blood</tissue>
    </source>
</reference>
<dbReference type="GO" id="GO:0043240">
    <property type="term" value="C:Fanconi anaemia nuclear complex"/>
    <property type="evidence" value="ECO:0007669"/>
    <property type="project" value="InterPro"/>
</dbReference>
<protein>
    <recommendedName>
        <fullName evidence="3">Fanconi anemia group F protein</fullName>
    </recommendedName>
</protein>
<dbReference type="PANTHER" id="PTHR14449:SF2">
    <property type="entry name" value="FANCONI ANEMIA GROUP F PROTEIN"/>
    <property type="match status" value="1"/>
</dbReference>